<dbReference type="InterPro" id="IPR009742">
    <property type="entry name" value="Curlin_rpt"/>
</dbReference>
<keyword evidence="5" id="KW-1185">Reference proteome</keyword>
<comment type="similarity">
    <text evidence="1">Belongs to the CsgA/CsgB family.</text>
</comment>
<organism evidence="4 5">
    <name type="scientific">Spirosoma fluviale</name>
    <dbReference type="NCBI Taxonomy" id="1597977"/>
    <lineage>
        <taxon>Bacteria</taxon>
        <taxon>Pseudomonadati</taxon>
        <taxon>Bacteroidota</taxon>
        <taxon>Cytophagia</taxon>
        <taxon>Cytophagales</taxon>
        <taxon>Cytophagaceae</taxon>
        <taxon>Spirosoma</taxon>
    </lineage>
</organism>
<dbReference type="Pfam" id="PF07012">
    <property type="entry name" value="Curlin_rpt"/>
    <property type="match status" value="1"/>
</dbReference>
<feature type="chain" id="PRO_5013307292" evidence="3">
    <location>
        <begin position="21"/>
        <end position="241"/>
    </location>
</feature>
<sequence length="241" mass="24567">MKAFILSLSTYAVLATTSFAQNNTVTLSQIGTSQNASVNQIGSKLTATVSQEGNDQLATISQKGFGYSEAIISQGQNAAYNQATITQVSGGTGGSYGVIRQVSASDNKAIITQNVSTGGGDNFATITQGSVSGVVLAGPASAVSTNNQTTIYIDGSNNRSRILQVGDNNSMTTSQYGEGNLIKGVLGNPAGTNAEEATQLGEANSLTIIQSSPLGSSFGTNTVNVYQSGISNVSTVNQSNQ</sequence>
<dbReference type="GO" id="GO:0007155">
    <property type="term" value="P:cell adhesion"/>
    <property type="evidence" value="ECO:0007669"/>
    <property type="project" value="InterPro"/>
</dbReference>
<evidence type="ECO:0000256" key="2">
    <source>
        <dbReference type="ARBA" id="ARBA00022729"/>
    </source>
</evidence>
<accession>A0A286GVH2</accession>
<proteinExistence type="inferred from homology"/>
<feature type="signal peptide" evidence="3">
    <location>
        <begin position="1"/>
        <end position="20"/>
    </location>
</feature>
<reference evidence="5" key="1">
    <citation type="submission" date="2017-09" db="EMBL/GenBank/DDBJ databases">
        <authorList>
            <person name="Varghese N."/>
            <person name="Submissions S."/>
        </authorList>
    </citation>
    <scope>NUCLEOTIDE SEQUENCE [LARGE SCALE GENOMIC DNA]</scope>
    <source>
        <strain evidence="5">DSM 29961</strain>
    </source>
</reference>
<dbReference type="EMBL" id="OCNH01000010">
    <property type="protein sequence ID" value="SOD99557.1"/>
    <property type="molecule type" value="Genomic_DNA"/>
</dbReference>
<evidence type="ECO:0000256" key="1">
    <source>
        <dbReference type="ARBA" id="ARBA00009766"/>
    </source>
</evidence>
<dbReference type="Proteomes" id="UP000219452">
    <property type="component" value="Unassembled WGS sequence"/>
</dbReference>
<name>A0A286GVH2_9BACT</name>
<dbReference type="RefSeq" id="WP_097131962.1">
    <property type="nucleotide sequence ID" value="NZ_OCNH01000010.1"/>
</dbReference>
<dbReference type="AlphaFoldDB" id="A0A286GVH2"/>
<dbReference type="OrthoDB" id="931766at2"/>
<dbReference type="GO" id="GO:0009289">
    <property type="term" value="C:pilus"/>
    <property type="evidence" value="ECO:0007669"/>
    <property type="project" value="InterPro"/>
</dbReference>
<evidence type="ECO:0000313" key="5">
    <source>
        <dbReference type="Proteomes" id="UP000219452"/>
    </source>
</evidence>
<gene>
    <name evidence="4" type="ORF">SAMN06269250_0047</name>
</gene>
<evidence type="ECO:0000313" key="4">
    <source>
        <dbReference type="EMBL" id="SOD99557.1"/>
    </source>
</evidence>
<protein>
    <submittedName>
        <fullName evidence="4">Curlin associated repeat-containing protein</fullName>
    </submittedName>
</protein>
<keyword evidence="2 3" id="KW-0732">Signal</keyword>
<evidence type="ECO:0000256" key="3">
    <source>
        <dbReference type="SAM" id="SignalP"/>
    </source>
</evidence>